<dbReference type="CDD" id="cd02440">
    <property type="entry name" value="AdoMet_MTases"/>
    <property type="match status" value="1"/>
</dbReference>
<feature type="region of interest" description="Disordered" evidence="3">
    <location>
        <begin position="1"/>
        <end position="22"/>
    </location>
</feature>
<keyword evidence="1 4" id="KW-0489">Methyltransferase</keyword>
<reference evidence="5" key="1">
    <citation type="submission" date="2016-10" db="EMBL/GenBank/DDBJ databases">
        <authorList>
            <person name="Varghese N."/>
            <person name="Submissions S."/>
        </authorList>
    </citation>
    <scope>NUCLEOTIDE SEQUENCE [LARGE SCALE GENOMIC DNA]</scope>
    <source>
        <strain evidence="5">DSM 16108</strain>
    </source>
</reference>
<keyword evidence="5" id="KW-1185">Reference proteome</keyword>
<dbReference type="GO" id="GO:0008168">
    <property type="term" value="F:methyltransferase activity"/>
    <property type="evidence" value="ECO:0007669"/>
    <property type="project" value="UniProtKB-KW"/>
</dbReference>
<name>A0A1I3Z3G3_9LACT</name>
<evidence type="ECO:0000256" key="2">
    <source>
        <dbReference type="ARBA" id="ARBA00022679"/>
    </source>
</evidence>
<dbReference type="SUPFAM" id="SSF53335">
    <property type="entry name" value="S-adenosyl-L-methionine-dependent methyltransferases"/>
    <property type="match status" value="1"/>
</dbReference>
<dbReference type="PANTHER" id="PTHR43542:SF1">
    <property type="entry name" value="METHYLTRANSFERASE"/>
    <property type="match status" value="1"/>
</dbReference>
<dbReference type="RefSeq" id="WP_091897916.1">
    <property type="nucleotide sequence ID" value="NZ_FOSJ01000028.1"/>
</dbReference>
<dbReference type="InterPro" id="IPR004398">
    <property type="entry name" value="RNA_MeTrfase_RsmD"/>
</dbReference>
<dbReference type="NCBIfam" id="TIGR00095">
    <property type="entry name" value="16S rRNA (guanine(966)-N(2))-methyltransferase RsmD"/>
    <property type="match status" value="1"/>
</dbReference>
<dbReference type="GO" id="GO:0003676">
    <property type="term" value="F:nucleic acid binding"/>
    <property type="evidence" value="ECO:0007669"/>
    <property type="project" value="InterPro"/>
</dbReference>
<protein>
    <submittedName>
        <fullName evidence="4">16S rRNA (Guanine(966)-N(2))-methyltransferase RsmD</fullName>
    </submittedName>
</protein>
<dbReference type="AlphaFoldDB" id="A0A1I3Z3G3"/>
<organism evidence="4 5">
    <name type="scientific">Marinilactibacillus piezotolerans</name>
    <dbReference type="NCBI Taxonomy" id="258723"/>
    <lineage>
        <taxon>Bacteria</taxon>
        <taxon>Bacillati</taxon>
        <taxon>Bacillota</taxon>
        <taxon>Bacilli</taxon>
        <taxon>Lactobacillales</taxon>
        <taxon>Carnobacteriaceae</taxon>
        <taxon>Marinilactibacillus</taxon>
    </lineage>
</organism>
<dbReference type="InterPro" id="IPR029063">
    <property type="entry name" value="SAM-dependent_MTases_sf"/>
</dbReference>
<sequence length="186" mass="20608">MRVISGEYGGRPLKAVPGNKTRPTTDKIKESVFHILGPYFDGGSALDLYSGSGSLGIEAVSRGMDEAVLVDMNYKAIKVINENVEMTKEPEKFTVLKKKDHQAIVEVESQGKKFDLVLLDPPYATQKIISIIEILHKRSLLHSNAVIMCETDKAVELPSHLFNVKMVKQKIYGTTKITVYQTGGNQ</sequence>
<evidence type="ECO:0000313" key="4">
    <source>
        <dbReference type="EMBL" id="SFK38595.1"/>
    </source>
</evidence>
<dbReference type="OrthoDB" id="9803017at2"/>
<gene>
    <name evidence="4" type="ORF">SAMN04488569_102818</name>
</gene>
<evidence type="ECO:0000256" key="1">
    <source>
        <dbReference type="ARBA" id="ARBA00022603"/>
    </source>
</evidence>
<keyword evidence="2 4" id="KW-0808">Transferase</keyword>
<accession>A0A1I3Z3G3</accession>
<dbReference type="PANTHER" id="PTHR43542">
    <property type="entry name" value="METHYLTRANSFERASE"/>
    <property type="match status" value="1"/>
</dbReference>
<dbReference type="EMBL" id="FOSJ01000028">
    <property type="protein sequence ID" value="SFK38595.1"/>
    <property type="molecule type" value="Genomic_DNA"/>
</dbReference>
<evidence type="ECO:0000256" key="3">
    <source>
        <dbReference type="SAM" id="MobiDB-lite"/>
    </source>
</evidence>
<dbReference type="Pfam" id="PF03602">
    <property type="entry name" value="Cons_hypoth95"/>
    <property type="match status" value="1"/>
</dbReference>
<proteinExistence type="predicted"/>
<evidence type="ECO:0000313" key="5">
    <source>
        <dbReference type="Proteomes" id="UP000199589"/>
    </source>
</evidence>
<dbReference type="GO" id="GO:0031167">
    <property type="term" value="P:rRNA methylation"/>
    <property type="evidence" value="ECO:0007669"/>
    <property type="project" value="InterPro"/>
</dbReference>
<dbReference type="PROSITE" id="PS00092">
    <property type="entry name" value="N6_MTASE"/>
    <property type="match status" value="1"/>
</dbReference>
<dbReference type="InterPro" id="IPR002052">
    <property type="entry name" value="DNA_methylase_N6_adenine_CS"/>
</dbReference>
<dbReference type="Proteomes" id="UP000199589">
    <property type="component" value="Unassembled WGS sequence"/>
</dbReference>
<dbReference type="PIRSF" id="PIRSF004553">
    <property type="entry name" value="CHP00095"/>
    <property type="match status" value="1"/>
</dbReference>
<dbReference type="Gene3D" id="3.40.50.150">
    <property type="entry name" value="Vaccinia Virus protein VP39"/>
    <property type="match status" value="1"/>
</dbReference>